<dbReference type="AlphaFoldDB" id="A0AAV2ALP5"/>
<keyword evidence="2" id="KW-1185">Reference proteome</keyword>
<comment type="caution">
    <text evidence="1">The sequence shown here is derived from an EMBL/GenBank/DDBJ whole genome shotgun (WGS) entry which is preliminary data.</text>
</comment>
<dbReference type="Proteomes" id="UP001497382">
    <property type="component" value="Unassembled WGS sequence"/>
</dbReference>
<organism evidence="1 2">
    <name type="scientific">Larinioides sclopetarius</name>
    <dbReference type="NCBI Taxonomy" id="280406"/>
    <lineage>
        <taxon>Eukaryota</taxon>
        <taxon>Metazoa</taxon>
        <taxon>Ecdysozoa</taxon>
        <taxon>Arthropoda</taxon>
        <taxon>Chelicerata</taxon>
        <taxon>Arachnida</taxon>
        <taxon>Araneae</taxon>
        <taxon>Araneomorphae</taxon>
        <taxon>Entelegynae</taxon>
        <taxon>Araneoidea</taxon>
        <taxon>Araneidae</taxon>
        <taxon>Larinioides</taxon>
    </lineage>
</organism>
<gene>
    <name evidence="1" type="ORF">LARSCL_LOCUS13319</name>
</gene>
<proteinExistence type="predicted"/>
<accession>A0AAV2ALP5</accession>
<evidence type="ECO:0000313" key="2">
    <source>
        <dbReference type="Proteomes" id="UP001497382"/>
    </source>
</evidence>
<evidence type="ECO:0000313" key="1">
    <source>
        <dbReference type="EMBL" id="CAL1284757.1"/>
    </source>
</evidence>
<sequence length="18" mass="2212">MQRQEKNVENDDTSEFLE</sequence>
<reference evidence="1 2" key="1">
    <citation type="submission" date="2024-04" db="EMBL/GenBank/DDBJ databases">
        <authorList>
            <person name="Rising A."/>
            <person name="Reimegard J."/>
            <person name="Sonavane S."/>
            <person name="Akerstrom W."/>
            <person name="Nylinder S."/>
            <person name="Hedman E."/>
            <person name="Kallberg Y."/>
        </authorList>
    </citation>
    <scope>NUCLEOTIDE SEQUENCE [LARGE SCALE GENOMIC DNA]</scope>
</reference>
<dbReference type="EMBL" id="CAXIEN010000183">
    <property type="protein sequence ID" value="CAL1284757.1"/>
    <property type="molecule type" value="Genomic_DNA"/>
</dbReference>
<name>A0AAV2ALP5_9ARAC</name>
<protein>
    <submittedName>
        <fullName evidence="1">Uncharacterized protein</fullName>
    </submittedName>
</protein>